<keyword evidence="1" id="KW-0812">Transmembrane</keyword>
<dbReference type="Proteomes" id="UP000721236">
    <property type="component" value="Unassembled WGS sequence"/>
</dbReference>
<feature type="transmembrane region" description="Helical" evidence="1">
    <location>
        <begin position="78"/>
        <end position="100"/>
    </location>
</feature>
<keyword evidence="1" id="KW-1133">Transmembrane helix</keyword>
<feature type="transmembrane region" description="Helical" evidence="1">
    <location>
        <begin position="12"/>
        <end position="32"/>
    </location>
</feature>
<reference evidence="3 4" key="1">
    <citation type="submission" date="2021-08" db="EMBL/GenBank/DDBJ databases">
        <authorList>
            <person name="Peeters C."/>
        </authorList>
    </citation>
    <scope>NUCLEOTIDE SEQUENCE [LARGE SCALE GENOMIC DNA]</scope>
    <source>
        <strain evidence="3 4">LMG 21510</strain>
    </source>
</reference>
<name>A0ABM8X3P8_9BURK</name>
<dbReference type="RefSeq" id="WP_222201844.1">
    <property type="nucleotide sequence ID" value="NZ_CAJZAH010000002.1"/>
</dbReference>
<evidence type="ECO:0000313" key="3">
    <source>
        <dbReference type="EMBL" id="CAG9174515.1"/>
    </source>
</evidence>
<comment type="caution">
    <text evidence="3">The sequence shown here is derived from an EMBL/GenBank/DDBJ whole genome shotgun (WGS) entry which is preliminary data.</text>
</comment>
<organism evidence="3 4">
    <name type="scientific">Cupriavidus respiraculi</name>
    <dbReference type="NCBI Taxonomy" id="195930"/>
    <lineage>
        <taxon>Bacteria</taxon>
        <taxon>Pseudomonadati</taxon>
        <taxon>Pseudomonadota</taxon>
        <taxon>Betaproteobacteria</taxon>
        <taxon>Burkholderiales</taxon>
        <taxon>Burkholderiaceae</taxon>
        <taxon>Cupriavidus</taxon>
    </lineage>
</organism>
<gene>
    <name evidence="3" type="ORF">LMG21510_02599</name>
</gene>
<sequence>MRTTWDRVRHTVGFEVIGLLMFAPLGSLVFGYSLHDMGIIAAVASLIAALWNYVYNLMFDKGMVRLTGSVRKSTAVRVLHAVLFELGLLIVFLPSVAWYLKISLLEALIMDIAVAGFYVVYAFFYNLAYDAVFPVPAARKSDAPAAKGKAMAEGECV</sequence>
<evidence type="ECO:0000256" key="1">
    <source>
        <dbReference type="SAM" id="Phobius"/>
    </source>
</evidence>
<feature type="transmembrane region" description="Helical" evidence="1">
    <location>
        <begin position="38"/>
        <end position="57"/>
    </location>
</feature>
<accession>A0ABM8X3P8</accession>
<feature type="domain" description="Chlorhexidine efflux transporter" evidence="2">
    <location>
        <begin position="72"/>
        <end position="134"/>
    </location>
</feature>
<evidence type="ECO:0000259" key="2">
    <source>
        <dbReference type="Pfam" id="PF05232"/>
    </source>
</evidence>
<feature type="transmembrane region" description="Helical" evidence="1">
    <location>
        <begin position="112"/>
        <end position="132"/>
    </location>
</feature>
<dbReference type="EMBL" id="CAJZAH010000002">
    <property type="protein sequence ID" value="CAG9174515.1"/>
    <property type="molecule type" value="Genomic_DNA"/>
</dbReference>
<dbReference type="InterPro" id="IPR058208">
    <property type="entry name" value="PACE"/>
</dbReference>
<protein>
    <recommendedName>
        <fullName evidence="2">Chlorhexidine efflux transporter domain-containing protein</fullName>
    </recommendedName>
</protein>
<dbReference type="NCBIfam" id="NF033664">
    <property type="entry name" value="PACE_transport"/>
    <property type="match status" value="1"/>
</dbReference>
<feature type="domain" description="Chlorhexidine efflux transporter" evidence="2">
    <location>
        <begin position="2"/>
        <end position="63"/>
    </location>
</feature>
<evidence type="ECO:0000313" key="4">
    <source>
        <dbReference type="Proteomes" id="UP000721236"/>
    </source>
</evidence>
<keyword evidence="4" id="KW-1185">Reference proteome</keyword>
<dbReference type="InterPro" id="IPR007896">
    <property type="entry name" value="BTP_bacteria"/>
</dbReference>
<proteinExistence type="predicted"/>
<keyword evidence="1" id="KW-0472">Membrane</keyword>
<dbReference type="Pfam" id="PF05232">
    <property type="entry name" value="BTP"/>
    <property type="match status" value="2"/>
</dbReference>